<dbReference type="Proteomes" id="UP000770785">
    <property type="component" value="Unassembled WGS sequence"/>
</dbReference>
<dbReference type="RefSeq" id="WP_168036685.1">
    <property type="nucleotide sequence ID" value="NZ_JAATJH010000002.1"/>
</dbReference>
<dbReference type="CDD" id="cd14847">
    <property type="entry name" value="DD-carboxypeptidase_like"/>
    <property type="match status" value="1"/>
</dbReference>
<protein>
    <submittedName>
        <fullName evidence="3">LAS superfamily LD-carboxypeptidase LdcB</fullName>
    </submittedName>
</protein>
<evidence type="ECO:0000259" key="2">
    <source>
        <dbReference type="Pfam" id="PF02557"/>
    </source>
</evidence>
<organism evidence="3 4">
    <name type="scientific">Neolewinella antarctica</name>
    <dbReference type="NCBI Taxonomy" id="442734"/>
    <lineage>
        <taxon>Bacteria</taxon>
        <taxon>Pseudomonadati</taxon>
        <taxon>Bacteroidota</taxon>
        <taxon>Saprospiria</taxon>
        <taxon>Saprospirales</taxon>
        <taxon>Lewinellaceae</taxon>
        <taxon>Neolewinella</taxon>
    </lineage>
</organism>
<reference evidence="3 4" key="1">
    <citation type="submission" date="2020-03" db="EMBL/GenBank/DDBJ databases">
        <title>Genomic Encyclopedia of Type Strains, Phase IV (KMG-IV): sequencing the most valuable type-strain genomes for metagenomic binning, comparative biology and taxonomic classification.</title>
        <authorList>
            <person name="Goeker M."/>
        </authorList>
    </citation>
    <scope>NUCLEOTIDE SEQUENCE [LARGE SCALE GENOMIC DNA]</scope>
    <source>
        <strain evidence="3 4">DSM 105096</strain>
    </source>
</reference>
<evidence type="ECO:0000313" key="4">
    <source>
        <dbReference type="Proteomes" id="UP000770785"/>
    </source>
</evidence>
<feature type="domain" description="D-alanyl-D-alanine carboxypeptidase-like core" evidence="2">
    <location>
        <begin position="99"/>
        <end position="242"/>
    </location>
</feature>
<feature type="chain" id="PRO_5046089507" evidence="1">
    <location>
        <begin position="20"/>
        <end position="287"/>
    </location>
</feature>
<dbReference type="PANTHER" id="PTHR34385">
    <property type="entry name" value="D-ALANYL-D-ALANINE CARBOXYPEPTIDASE"/>
    <property type="match status" value="1"/>
</dbReference>
<keyword evidence="1" id="KW-0732">Signal</keyword>
<accession>A0ABX0X9K7</accession>
<dbReference type="InterPro" id="IPR009045">
    <property type="entry name" value="Zn_M74/Hedgehog-like"/>
</dbReference>
<dbReference type="SUPFAM" id="SSF55166">
    <property type="entry name" value="Hedgehog/DD-peptidase"/>
    <property type="match status" value="1"/>
</dbReference>
<dbReference type="Gene3D" id="3.30.1380.10">
    <property type="match status" value="1"/>
</dbReference>
<comment type="caution">
    <text evidence="3">The sequence shown here is derived from an EMBL/GenBank/DDBJ whole genome shotgun (WGS) entry which is preliminary data.</text>
</comment>
<dbReference type="PANTHER" id="PTHR34385:SF1">
    <property type="entry name" value="PEPTIDOGLYCAN L-ALANYL-D-GLUTAMATE ENDOPEPTIDASE CWLK"/>
    <property type="match status" value="1"/>
</dbReference>
<dbReference type="Pfam" id="PF02557">
    <property type="entry name" value="VanY"/>
    <property type="match status" value="1"/>
</dbReference>
<keyword evidence="4" id="KW-1185">Reference proteome</keyword>
<gene>
    <name evidence="3" type="ORF">GGR27_001415</name>
</gene>
<dbReference type="EMBL" id="JAATJH010000002">
    <property type="protein sequence ID" value="NJC25916.1"/>
    <property type="molecule type" value="Genomic_DNA"/>
</dbReference>
<dbReference type="InterPro" id="IPR052179">
    <property type="entry name" value="DD-CPase-like"/>
</dbReference>
<evidence type="ECO:0000313" key="3">
    <source>
        <dbReference type="EMBL" id="NJC25916.1"/>
    </source>
</evidence>
<proteinExistence type="predicted"/>
<sequence length="287" mass="31675">MKYLSWLLALPLFGCTVDAPQGADAGAVEVRKSSVSSVTRDTTAPSLTNLAPAIAPTNYDSTRPPIPSYEYLTGKFDPAVHPDFVPVAAEYTDGDPYLLHRETYVAFEKMHAAAKADGVTLTMVSATRNFARQKQIWEAKWNGQRLLEGTQKADVVYPDPADRARAILRYSSMPGTSRHHWGTDIDLNDLENSYFASGTGKKVYDWLTTNGVTYGFCQPYTAKGDGRPNGYEEEKWHWSYVPLAARLTDYAASQLKDADISGFDGAEAAVSIRVLENYVLGINRACR</sequence>
<feature type="signal peptide" evidence="1">
    <location>
        <begin position="1"/>
        <end position="19"/>
    </location>
</feature>
<dbReference type="InterPro" id="IPR003709">
    <property type="entry name" value="VanY-like_core_dom"/>
</dbReference>
<evidence type="ECO:0000256" key="1">
    <source>
        <dbReference type="SAM" id="SignalP"/>
    </source>
</evidence>
<name>A0ABX0X9K7_9BACT</name>